<name>A0A0B5A339_9CAUD</name>
<evidence type="ECO:0000313" key="1">
    <source>
        <dbReference type="EMBL" id="AJD82090.1"/>
    </source>
</evidence>
<accession>A0A0B5A339</accession>
<dbReference type="EMBL" id="KP027195">
    <property type="protein sequence ID" value="AJD82090.1"/>
    <property type="molecule type" value="Genomic_DNA"/>
</dbReference>
<sequence length="100" mass="11230">MSCPGLILSPTLQFGDQLKAELRLRFWYVTSPRSIRQGGARGLIIDPHVIILQDPGVPHGMEMFRQCWTSLAPSFPESPTLYLVTRAPFLPGDTPPDLRR</sequence>
<gene>
    <name evidence="1" type="primary">18</name>
    <name evidence="1" type="ORF">COSMO_18</name>
</gene>
<dbReference type="Proteomes" id="UP000031718">
    <property type="component" value="Segment"/>
</dbReference>
<evidence type="ECO:0000313" key="2">
    <source>
        <dbReference type="Proteomes" id="UP000031718"/>
    </source>
</evidence>
<proteinExistence type="predicted"/>
<organism evidence="1 2">
    <name type="scientific">Mycobacterium phage Cosmo</name>
    <dbReference type="NCBI Taxonomy" id="1567467"/>
    <lineage>
        <taxon>Viruses</taxon>
        <taxon>Duplodnaviria</taxon>
        <taxon>Heunggongvirae</taxon>
        <taxon>Uroviricota</taxon>
        <taxon>Caudoviricetes</taxon>
        <taxon>Vilmaviridae</taxon>
        <taxon>Wildcatvirus</taxon>
        <taxon>Wildcatvirus wildcat</taxon>
        <taxon>Mycobacterium virus Wildcat</taxon>
    </lineage>
</organism>
<protein>
    <submittedName>
        <fullName evidence="1">Uncharacterized protein</fullName>
    </submittedName>
</protein>
<reference evidence="1 2" key="1">
    <citation type="submission" date="2014-10" db="EMBL/GenBank/DDBJ databases">
        <authorList>
            <person name="Mackenzie J."/>
            <person name="Lekholoane M."/>
            <person name="Leqhaoe R."/>
            <person name="Mcunu Z."/>
            <person name="Mzobe Z."/>
            <person name="Rodel H."/>
            <person name="Seagreen C."/>
            <person name="Mazeka N."/>
            <person name="Larsen M.H."/>
            <person name="Rubin E.J."/>
            <person name="Russell D.A."/>
            <person name="Guerrero C.A."/>
            <person name="Bowman C.A."/>
            <person name="Jacobs-Sera D."/>
            <person name="Hendrix R.W."/>
            <person name="Hatfull G.F."/>
        </authorList>
    </citation>
    <scope>NUCLEOTIDE SEQUENCE [LARGE SCALE GENOMIC DNA]</scope>
</reference>